<dbReference type="GO" id="GO:0005737">
    <property type="term" value="C:cytoplasm"/>
    <property type="evidence" value="ECO:0007669"/>
    <property type="project" value="TreeGrafter"/>
</dbReference>
<dbReference type="InterPro" id="IPR016655">
    <property type="entry name" value="PFD3"/>
</dbReference>
<dbReference type="CDD" id="cd23156">
    <property type="entry name" value="Prefoldin_3"/>
    <property type="match status" value="1"/>
</dbReference>
<dbReference type="GeneID" id="9222597"/>
<feature type="compositionally biased region" description="Basic and acidic residues" evidence="6">
    <location>
        <begin position="200"/>
        <end position="209"/>
    </location>
</feature>
<dbReference type="GO" id="GO:0006457">
    <property type="term" value="P:protein folding"/>
    <property type="evidence" value="ECO:0007669"/>
    <property type="project" value="UniProtKB-UniRule"/>
</dbReference>
<evidence type="ECO:0000256" key="2">
    <source>
        <dbReference type="ARBA" id="ARBA00011695"/>
    </source>
</evidence>
<comment type="subunit">
    <text evidence="2 4">Heterohexamer of two PFD-alpha type and four PFD-beta type subunits.</text>
</comment>
<feature type="compositionally biased region" description="Basic and acidic residues" evidence="6">
    <location>
        <begin position="1"/>
        <end position="10"/>
    </location>
</feature>
<dbReference type="InterPro" id="IPR009053">
    <property type="entry name" value="Prefoldin"/>
</dbReference>
<dbReference type="FunFam" id="1.10.287.370:FF:000001">
    <property type="entry name" value="Prefoldin subunit 3"/>
    <property type="match status" value="1"/>
</dbReference>
<dbReference type="OrthoDB" id="6375174at2759"/>
<dbReference type="eggNOG" id="KOG3313">
    <property type="taxonomic scope" value="Eukaryota"/>
</dbReference>
<dbReference type="HOGENOM" id="CLU_083737_0_0_1"/>
<dbReference type="PIRSF" id="PIRSF016396">
    <property type="entry name" value="Prefoldin_subunit_3"/>
    <property type="match status" value="1"/>
</dbReference>
<evidence type="ECO:0000256" key="3">
    <source>
        <dbReference type="ARBA" id="ARBA00023186"/>
    </source>
</evidence>
<evidence type="ECO:0000256" key="5">
    <source>
        <dbReference type="SAM" id="Coils"/>
    </source>
</evidence>
<dbReference type="OMA" id="YNWDVAQ"/>
<keyword evidence="5" id="KW-0175">Coiled coil</keyword>
<feature type="region of interest" description="Disordered" evidence="6">
    <location>
        <begin position="1"/>
        <end position="26"/>
    </location>
</feature>
<dbReference type="GO" id="GO:0016272">
    <property type="term" value="C:prefoldin complex"/>
    <property type="evidence" value="ECO:0007669"/>
    <property type="project" value="UniProtKB-UniRule"/>
</dbReference>
<dbReference type="SUPFAM" id="SSF46579">
    <property type="entry name" value="Prefoldin"/>
    <property type="match status" value="1"/>
</dbReference>
<reference evidence="8" key="1">
    <citation type="journal article" date="2012" name="MBio">
        <title>Comparative genome analysis of Trichophyton rubrum and related dermatophytes reveals candidate genes involved in infection.</title>
        <authorList>
            <person name="Martinez D.A."/>
            <person name="Oliver B.G."/>
            <person name="Graeser Y."/>
            <person name="Goldberg J.M."/>
            <person name="Li W."/>
            <person name="Martinez-Rossi N.M."/>
            <person name="Monod M."/>
            <person name="Shelest E."/>
            <person name="Barton R.C."/>
            <person name="Birch E."/>
            <person name="Brakhage A.A."/>
            <person name="Chen Z."/>
            <person name="Gurr S.J."/>
            <person name="Heiman D."/>
            <person name="Heitman J."/>
            <person name="Kosti I."/>
            <person name="Rossi A."/>
            <person name="Saif S."/>
            <person name="Samalova M."/>
            <person name="Saunders C.W."/>
            <person name="Shea T."/>
            <person name="Summerbell R.C."/>
            <person name="Xu J."/>
            <person name="Young S."/>
            <person name="Zeng Q."/>
            <person name="Birren B.W."/>
            <person name="Cuomo C.A."/>
            <person name="White T.C."/>
        </authorList>
    </citation>
    <scope>NUCLEOTIDE SEQUENCE [LARGE SCALE GENOMIC DNA]</scope>
    <source>
        <strain evidence="8">ATCC MYA-4605 / CBS 113480</strain>
    </source>
</reference>
<accession>C5FLJ4</accession>
<dbReference type="Gene3D" id="1.10.287.370">
    <property type="match status" value="1"/>
</dbReference>
<feature type="coiled-coil region" evidence="5">
    <location>
        <begin position="147"/>
        <end position="174"/>
    </location>
</feature>
<evidence type="ECO:0000256" key="1">
    <source>
        <dbReference type="ARBA" id="ARBA00010048"/>
    </source>
</evidence>
<name>C5FLJ4_ARTOC</name>
<dbReference type="EMBL" id="DS995703">
    <property type="protein sequence ID" value="EEQ30566.1"/>
    <property type="molecule type" value="Genomic_DNA"/>
</dbReference>
<dbReference type="PANTHER" id="PTHR12409">
    <property type="entry name" value="PREFOLDIN SUBUNIT 3"/>
    <property type="match status" value="1"/>
</dbReference>
<dbReference type="InterPro" id="IPR004127">
    <property type="entry name" value="Prefoldin_subunit_alpha"/>
</dbReference>
<comment type="function">
    <text evidence="4">Binds specifically to cytosolic chaperonin (c-CPN) and transfers target proteins to it. Binds to nascent polypeptide chain and promotes folding in an environment in which there are many competing pathways for nonnative proteins.</text>
</comment>
<comment type="similarity">
    <text evidence="1 4">Belongs to the prefoldin subunit alpha family.</text>
</comment>
<dbReference type="GO" id="GO:0007017">
    <property type="term" value="P:microtubule-based process"/>
    <property type="evidence" value="ECO:0007669"/>
    <property type="project" value="TreeGrafter"/>
</dbReference>
<dbReference type="Pfam" id="PF02996">
    <property type="entry name" value="Prefoldin"/>
    <property type="match status" value="1"/>
</dbReference>
<dbReference type="PANTHER" id="PTHR12409:SF0">
    <property type="entry name" value="PREFOLDIN SUBUNIT 3"/>
    <property type="match status" value="1"/>
</dbReference>
<dbReference type="VEuPathDB" id="FungiDB:MCYG_03385"/>
<keyword evidence="3 4" id="KW-0143">Chaperone</keyword>
<organism evidence="7 8">
    <name type="scientific">Arthroderma otae (strain ATCC MYA-4605 / CBS 113480)</name>
    <name type="common">Microsporum canis</name>
    <dbReference type="NCBI Taxonomy" id="554155"/>
    <lineage>
        <taxon>Eukaryota</taxon>
        <taxon>Fungi</taxon>
        <taxon>Dikarya</taxon>
        <taxon>Ascomycota</taxon>
        <taxon>Pezizomycotina</taxon>
        <taxon>Eurotiomycetes</taxon>
        <taxon>Eurotiomycetidae</taxon>
        <taxon>Onygenales</taxon>
        <taxon>Arthrodermataceae</taxon>
        <taxon>Microsporum</taxon>
    </lineage>
</organism>
<dbReference type="GO" id="GO:0007021">
    <property type="term" value="P:tubulin complex assembly"/>
    <property type="evidence" value="ECO:0007669"/>
    <property type="project" value="TreeGrafter"/>
</dbReference>
<dbReference type="RefSeq" id="XP_002847879.1">
    <property type="nucleotide sequence ID" value="XM_002847833.1"/>
</dbReference>
<evidence type="ECO:0000313" key="7">
    <source>
        <dbReference type="EMBL" id="EEQ30566.1"/>
    </source>
</evidence>
<feature type="region of interest" description="Disordered" evidence="6">
    <location>
        <begin position="187"/>
        <end position="209"/>
    </location>
</feature>
<dbReference type="Proteomes" id="UP000002035">
    <property type="component" value="Unassembled WGS sequence"/>
</dbReference>
<dbReference type="GO" id="GO:0015631">
    <property type="term" value="F:tubulin binding"/>
    <property type="evidence" value="ECO:0007669"/>
    <property type="project" value="TreeGrafter"/>
</dbReference>
<evidence type="ECO:0000256" key="6">
    <source>
        <dbReference type="SAM" id="MobiDB-lite"/>
    </source>
</evidence>
<evidence type="ECO:0000313" key="8">
    <source>
        <dbReference type="Proteomes" id="UP000002035"/>
    </source>
</evidence>
<protein>
    <recommendedName>
        <fullName evidence="4">Prefoldin subunit 3</fullName>
    </recommendedName>
</protein>
<gene>
    <name evidence="7" type="ORF">MCYG_03385</name>
</gene>
<dbReference type="AlphaFoldDB" id="C5FLJ4"/>
<evidence type="ECO:0000256" key="4">
    <source>
        <dbReference type="PIRNR" id="PIRNR016396"/>
    </source>
</evidence>
<dbReference type="STRING" id="554155.C5FLJ4"/>
<sequence>MAEKQAETKRSLPTTGSNPRGIPAAPFVDNVTDYVTTRADVEPTLRSFQEMVSKYQFMEVNTQRRAQGLQQKIPDIRKTLETVRFLKSRREAGTNEPIKTTFDMNDTLYAHATVLPDDTDEVYLWLAANVMLAYPIDEAETLLEDKLQAAEVSFKNCEEDMEFLREQVTTLEVATARVYNWDVVQRRKEKAEGKDEETEGEGKRVRTDG</sequence>
<keyword evidence="8" id="KW-1185">Reference proteome</keyword>
<proteinExistence type="inferred from homology"/>